<comment type="similarity">
    <text evidence="1 3">Belongs to the short-chain dehydrogenases/reductases (SDR) family.</text>
</comment>
<dbReference type="PRINTS" id="PR00081">
    <property type="entry name" value="GDHRDH"/>
</dbReference>
<comment type="caution">
    <text evidence="5">The sequence shown here is derived from an EMBL/GenBank/DDBJ whole genome shotgun (WGS) entry which is preliminary data.</text>
</comment>
<dbReference type="InterPro" id="IPR036291">
    <property type="entry name" value="NAD(P)-bd_dom_sf"/>
</dbReference>
<dbReference type="Pfam" id="PF00106">
    <property type="entry name" value="adh_short"/>
    <property type="match status" value="1"/>
</dbReference>
<organism evidence="5 6">
    <name type="scientific">Amycolatopsis minnesotensis</name>
    <dbReference type="NCBI Taxonomy" id="337894"/>
    <lineage>
        <taxon>Bacteria</taxon>
        <taxon>Bacillati</taxon>
        <taxon>Actinomycetota</taxon>
        <taxon>Actinomycetes</taxon>
        <taxon>Pseudonocardiales</taxon>
        <taxon>Pseudonocardiaceae</taxon>
        <taxon>Amycolatopsis</taxon>
    </lineage>
</organism>
<evidence type="ECO:0000256" key="3">
    <source>
        <dbReference type="RuleBase" id="RU000363"/>
    </source>
</evidence>
<sequence length="259" mass="27456">MPTALITGATAGIGAEFARRLAAEGHDLVLVARDKTRLEALAAELAERHGIAATPLPADLSTADGRLAVEDKLAAEQVDLLVNNAGFGLNGDFWTVPPDELQGQLDVNVTAVLRLTRAALPGMIERGRGDVINVSSVAGFMSGHEATYTASKNWVVSFSEGIAGSTRGTGVRVLALCPGFTHTEFHERLGMKKIGPKFLWLDAGSVVREGLADLRRGKVVSVPSPQYKAIVAFLGLVPRSLMRAVGNRVAARDRINGRV</sequence>
<name>A0ABN2S3U0_9PSEU</name>
<proteinExistence type="inferred from homology"/>
<evidence type="ECO:0000313" key="6">
    <source>
        <dbReference type="Proteomes" id="UP001501116"/>
    </source>
</evidence>
<evidence type="ECO:0000259" key="4">
    <source>
        <dbReference type="SMART" id="SM00822"/>
    </source>
</evidence>
<dbReference type="CDD" id="cd05233">
    <property type="entry name" value="SDR_c"/>
    <property type="match status" value="1"/>
</dbReference>
<evidence type="ECO:0000256" key="1">
    <source>
        <dbReference type="ARBA" id="ARBA00006484"/>
    </source>
</evidence>
<keyword evidence="2" id="KW-0560">Oxidoreductase</keyword>
<dbReference type="PANTHER" id="PTHR44196">
    <property type="entry name" value="DEHYDROGENASE/REDUCTASE SDR FAMILY MEMBER 7B"/>
    <property type="match status" value="1"/>
</dbReference>
<dbReference type="EMBL" id="BAAANN010000032">
    <property type="protein sequence ID" value="GAA1979879.1"/>
    <property type="molecule type" value="Genomic_DNA"/>
</dbReference>
<evidence type="ECO:0000313" key="5">
    <source>
        <dbReference type="EMBL" id="GAA1979879.1"/>
    </source>
</evidence>
<accession>A0ABN2S3U0</accession>
<dbReference type="InterPro" id="IPR002347">
    <property type="entry name" value="SDR_fam"/>
</dbReference>
<keyword evidence="6" id="KW-1185">Reference proteome</keyword>
<feature type="domain" description="Ketoreductase" evidence="4">
    <location>
        <begin position="2"/>
        <end position="183"/>
    </location>
</feature>
<dbReference type="PIRSF" id="PIRSF000126">
    <property type="entry name" value="11-beta-HSD1"/>
    <property type="match status" value="1"/>
</dbReference>
<gene>
    <name evidence="5" type="ORF">GCM10009754_65380</name>
</gene>
<dbReference type="Gene3D" id="3.40.50.720">
    <property type="entry name" value="NAD(P)-binding Rossmann-like Domain"/>
    <property type="match status" value="1"/>
</dbReference>
<reference evidence="5 6" key="1">
    <citation type="journal article" date="2019" name="Int. J. Syst. Evol. Microbiol.">
        <title>The Global Catalogue of Microorganisms (GCM) 10K type strain sequencing project: providing services to taxonomists for standard genome sequencing and annotation.</title>
        <authorList>
            <consortium name="The Broad Institute Genomics Platform"/>
            <consortium name="The Broad Institute Genome Sequencing Center for Infectious Disease"/>
            <person name="Wu L."/>
            <person name="Ma J."/>
        </authorList>
    </citation>
    <scope>NUCLEOTIDE SEQUENCE [LARGE SCALE GENOMIC DNA]</scope>
    <source>
        <strain evidence="5 6">JCM 14545</strain>
    </source>
</reference>
<evidence type="ECO:0000256" key="2">
    <source>
        <dbReference type="ARBA" id="ARBA00023002"/>
    </source>
</evidence>
<dbReference type="SUPFAM" id="SSF51735">
    <property type="entry name" value="NAD(P)-binding Rossmann-fold domains"/>
    <property type="match status" value="1"/>
</dbReference>
<dbReference type="Proteomes" id="UP001501116">
    <property type="component" value="Unassembled WGS sequence"/>
</dbReference>
<protein>
    <submittedName>
        <fullName evidence="5">SDR family oxidoreductase</fullName>
    </submittedName>
</protein>
<dbReference type="PANTHER" id="PTHR44196:SF2">
    <property type="entry name" value="SHORT-CHAIN DEHYDROGENASE-RELATED"/>
    <property type="match status" value="1"/>
</dbReference>
<dbReference type="RefSeq" id="WP_344427811.1">
    <property type="nucleotide sequence ID" value="NZ_BAAANN010000032.1"/>
</dbReference>
<dbReference type="InterPro" id="IPR057326">
    <property type="entry name" value="KR_dom"/>
</dbReference>
<dbReference type="PRINTS" id="PR00080">
    <property type="entry name" value="SDRFAMILY"/>
</dbReference>
<dbReference type="SMART" id="SM00822">
    <property type="entry name" value="PKS_KR"/>
    <property type="match status" value="1"/>
</dbReference>